<proteinExistence type="predicted"/>
<dbReference type="Proteomes" id="UP000789405">
    <property type="component" value="Unassembled WGS sequence"/>
</dbReference>
<evidence type="ECO:0000313" key="2">
    <source>
        <dbReference type="Proteomes" id="UP000789405"/>
    </source>
</evidence>
<organism evidence="1 2">
    <name type="scientific">Dentiscutata erythropus</name>
    <dbReference type="NCBI Taxonomy" id="1348616"/>
    <lineage>
        <taxon>Eukaryota</taxon>
        <taxon>Fungi</taxon>
        <taxon>Fungi incertae sedis</taxon>
        <taxon>Mucoromycota</taxon>
        <taxon>Glomeromycotina</taxon>
        <taxon>Glomeromycetes</taxon>
        <taxon>Diversisporales</taxon>
        <taxon>Gigasporaceae</taxon>
        <taxon>Dentiscutata</taxon>
    </lineage>
</organism>
<sequence>MKDWEVHKNSNELASEQPWTHEVITDIALKKNFDAFDSRNIKQCRDNRLILKSKALLNILDQYSDEEDLYHPKEEIKLILHKYEEHQELHPQDKKQLIVSLMYWRSDEHNRLRAILNQKAGIQCPSRWSPYLKGKKKDSGTLKHVYPESEHSQYEELISFLFEKLSFLPDWA</sequence>
<comment type="caution">
    <text evidence="1">The sequence shown here is derived from an EMBL/GenBank/DDBJ whole genome shotgun (WGS) entry which is preliminary data.</text>
</comment>
<keyword evidence="2" id="KW-1185">Reference proteome</keyword>
<accession>A0A9N9A9C5</accession>
<reference evidence="1" key="1">
    <citation type="submission" date="2021-06" db="EMBL/GenBank/DDBJ databases">
        <authorList>
            <person name="Kallberg Y."/>
            <person name="Tangrot J."/>
            <person name="Rosling A."/>
        </authorList>
    </citation>
    <scope>NUCLEOTIDE SEQUENCE</scope>
    <source>
        <strain evidence="1">MA453B</strain>
    </source>
</reference>
<protein>
    <submittedName>
        <fullName evidence="1">6952_t:CDS:1</fullName>
    </submittedName>
</protein>
<name>A0A9N9A9C5_9GLOM</name>
<dbReference type="OrthoDB" id="2422564at2759"/>
<evidence type="ECO:0000313" key="1">
    <source>
        <dbReference type="EMBL" id="CAG8522623.1"/>
    </source>
</evidence>
<dbReference type="EMBL" id="CAJVPY010001451">
    <property type="protein sequence ID" value="CAG8522623.1"/>
    <property type="molecule type" value="Genomic_DNA"/>
</dbReference>
<dbReference type="AlphaFoldDB" id="A0A9N9A9C5"/>
<gene>
    <name evidence="1" type="ORF">DERYTH_LOCUS3948</name>
</gene>